<name>A0ABM3HAF8_9MYRT</name>
<gene>
    <name evidence="2" type="primary">LOC115727009</name>
</gene>
<protein>
    <submittedName>
        <fullName evidence="2">Uncharacterized protein LOC115727009</fullName>
    </submittedName>
</protein>
<dbReference type="GeneID" id="115727009"/>
<dbReference type="Proteomes" id="UP000827889">
    <property type="component" value="Chromosome 1"/>
</dbReference>
<dbReference type="RefSeq" id="XP_048133582.1">
    <property type="nucleotide sequence ID" value="XM_048277625.1"/>
</dbReference>
<sequence>MMVVKARLQEQITGSYSDAHVQHTVEEDSEEEIDAKSEMTKECDRKWVGSMEDYKEPLPGKPMVVAFYDLGSASGLKKLDEYLLTRSYITGYQASMDDITVHAALQKPPSAELVNVSRWYNHIEALPRISPQLQTTTATTTSNCLVKRLKRRRSLPRNVQLLSRHLQRTKNLVSRLCCWM</sequence>
<proteinExistence type="predicted"/>
<dbReference type="PANTHER" id="PTHR11595:SF21">
    <property type="entry name" value="ELONGATION FACTOR 1-BETA"/>
    <property type="match status" value="1"/>
</dbReference>
<dbReference type="InterPro" id="IPR036282">
    <property type="entry name" value="Glutathione-S-Trfase_C_sf"/>
</dbReference>
<dbReference type="Gene3D" id="1.20.1050.130">
    <property type="match status" value="1"/>
</dbReference>
<reference evidence="2" key="2">
    <citation type="submission" date="2025-08" db="UniProtKB">
        <authorList>
            <consortium name="RefSeq"/>
        </authorList>
    </citation>
    <scope>IDENTIFICATION</scope>
    <source>
        <tissue evidence="2">Leaf</tissue>
    </source>
</reference>
<accession>A0ABM3HAF8</accession>
<dbReference type="PANTHER" id="PTHR11595">
    <property type="entry name" value="EF-HAND AND COILED-COIL DOMAIN-CONTAINING FAMILY MEMBER"/>
    <property type="match status" value="1"/>
</dbReference>
<dbReference type="InterPro" id="IPR049720">
    <property type="entry name" value="EF1B_bsu/dsu"/>
</dbReference>
<evidence type="ECO:0000313" key="1">
    <source>
        <dbReference type="Proteomes" id="UP000827889"/>
    </source>
</evidence>
<keyword evidence="1" id="KW-1185">Reference proteome</keyword>
<evidence type="ECO:0000313" key="2">
    <source>
        <dbReference type="RefSeq" id="XP_048133582.1"/>
    </source>
</evidence>
<reference evidence="1" key="1">
    <citation type="submission" date="2025-05" db="UniProtKB">
        <authorList>
            <consortium name="RefSeq"/>
        </authorList>
    </citation>
    <scope>NUCLEOTIDE SEQUENCE [LARGE SCALE GENOMIC DNA]</scope>
</reference>
<dbReference type="SUPFAM" id="SSF47616">
    <property type="entry name" value="GST C-terminal domain-like"/>
    <property type="match status" value="1"/>
</dbReference>
<organism evidence="1 2">
    <name type="scientific">Rhodamnia argentea</name>
    <dbReference type="NCBI Taxonomy" id="178133"/>
    <lineage>
        <taxon>Eukaryota</taxon>
        <taxon>Viridiplantae</taxon>
        <taxon>Streptophyta</taxon>
        <taxon>Embryophyta</taxon>
        <taxon>Tracheophyta</taxon>
        <taxon>Spermatophyta</taxon>
        <taxon>Magnoliopsida</taxon>
        <taxon>eudicotyledons</taxon>
        <taxon>Gunneridae</taxon>
        <taxon>Pentapetalae</taxon>
        <taxon>rosids</taxon>
        <taxon>malvids</taxon>
        <taxon>Myrtales</taxon>
        <taxon>Myrtaceae</taxon>
        <taxon>Myrtoideae</taxon>
        <taxon>Myrteae</taxon>
        <taxon>Australasian group</taxon>
        <taxon>Rhodamnia</taxon>
    </lineage>
</organism>